<dbReference type="Gene3D" id="2.60.120.200">
    <property type="match status" value="1"/>
</dbReference>
<evidence type="ECO:0008006" key="3">
    <source>
        <dbReference type="Google" id="ProtNLM"/>
    </source>
</evidence>
<gene>
    <name evidence="2" type="ORF">ACD_3C00130G0014</name>
</gene>
<dbReference type="NCBIfam" id="TIGR02532">
    <property type="entry name" value="IV_pilin_GFxxxE"/>
    <property type="match status" value="1"/>
</dbReference>
<feature type="transmembrane region" description="Helical" evidence="1">
    <location>
        <begin position="12"/>
        <end position="37"/>
    </location>
</feature>
<dbReference type="InterPro" id="IPR013320">
    <property type="entry name" value="ConA-like_dom_sf"/>
</dbReference>
<keyword evidence="1" id="KW-0472">Membrane</keyword>
<evidence type="ECO:0000256" key="1">
    <source>
        <dbReference type="SAM" id="Phobius"/>
    </source>
</evidence>
<dbReference type="EMBL" id="AMFJ01000404">
    <property type="protein sequence ID" value="EKE27916.1"/>
    <property type="molecule type" value="Genomic_DNA"/>
</dbReference>
<name>K2F9V6_9BACT</name>
<dbReference type="AlphaFoldDB" id="K2F9V6"/>
<protein>
    <recommendedName>
        <fullName evidence="3">Prepilin-type N-terminal cleavage/methylation domain-containing protein</fullName>
    </recommendedName>
</protein>
<dbReference type="InterPro" id="IPR012902">
    <property type="entry name" value="N_methyl_site"/>
</dbReference>
<evidence type="ECO:0000313" key="2">
    <source>
        <dbReference type="EMBL" id="EKE27916.1"/>
    </source>
</evidence>
<organism evidence="2">
    <name type="scientific">uncultured bacterium</name>
    <name type="common">gcode 4</name>
    <dbReference type="NCBI Taxonomy" id="1234023"/>
    <lineage>
        <taxon>Bacteria</taxon>
        <taxon>environmental samples</taxon>
    </lineage>
</organism>
<sequence length="439" mass="51699">MTHRGTINSMNNAFTLIELIIVVVMLAILATIAFLSYSSQSASARDSTRLSDMTNISKWLWIFNAMAWKYPKPDDSISITASWIHIWFQWYAWANVLKIIKLSEGWKDPLDKITYYTYSSNKSQSKFQLLWFLEDRSNLALSFAPWIWNPTNADSSSFSWRYAIVRWDELGIILSSSSSIPVQMPWVLSWTTIDVATTNTEYKVHFNNTDSITWSWSKLIILKGLEDASYKYDTSLVWYWDMETIISDWYLADISWNWNHWTLSWNISMSNKMLNMNTNWNITTSYKQNLTKKTIISKISSSVLGSQTIVNQWWWGWAWNASYWFRLYLSGWVNKLLFETYNTSSWSSFIVADKALDLNKIYHVWVVYDENSNPNSKLYIDWVMVKSWNVNNNQVTNLNLAIWREASWNKQFLWNIGATRLYKRALSDTEITNLYNASK</sequence>
<dbReference type="InterPro" id="IPR045584">
    <property type="entry name" value="Pilin-like"/>
</dbReference>
<dbReference type="SUPFAM" id="SSF49899">
    <property type="entry name" value="Concanavalin A-like lectins/glucanases"/>
    <property type="match status" value="1"/>
</dbReference>
<keyword evidence="1" id="KW-1133">Transmembrane helix</keyword>
<proteinExistence type="predicted"/>
<accession>K2F9V6</accession>
<dbReference type="Pfam" id="PF07963">
    <property type="entry name" value="N_methyl"/>
    <property type="match status" value="1"/>
</dbReference>
<reference evidence="2" key="1">
    <citation type="journal article" date="2012" name="Science">
        <title>Fermentation, hydrogen, and sulfur metabolism in multiple uncultivated bacterial phyla.</title>
        <authorList>
            <person name="Wrighton K.C."/>
            <person name="Thomas B.C."/>
            <person name="Sharon I."/>
            <person name="Miller C.S."/>
            <person name="Castelle C.J."/>
            <person name="VerBerkmoes N.C."/>
            <person name="Wilkins M.J."/>
            <person name="Hettich R.L."/>
            <person name="Lipton M.S."/>
            <person name="Williams K.H."/>
            <person name="Long P.E."/>
            <person name="Banfield J.F."/>
        </authorList>
    </citation>
    <scope>NUCLEOTIDE SEQUENCE [LARGE SCALE GENOMIC DNA]</scope>
</reference>
<dbReference type="SUPFAM" id="SSF54523">
    <property type="entry name" value="Pili subunits"/>
    <property type="match status" value="1"/>
</dbReference>
<comment type="caution">
    <text evidence="2">The sequence shown here is derived from an EMBL/GenBank/DDBJ whole genome shotgun (WGS) entry which is preliminary data.</text>
</comment>
<keyword evidence="1" id="KW-0812">Transmembrane</keyword>
<dbReference type="Gene3D" id="3.30.700.10">
    <property type="entry name" value="Glycoprotein, Type 4 Pilin"/>
    <property type="match status" value="1"/>
</dbReference>